<accession>A0A177YM82</accession>
<keyword evidence="6" id="KW-1185">Reference proteome</keyword>
<dbReference type="AlphaFoldDB" id="A0A177YM82"/>
<gene>
    <name evidence="5" type="ORF">A3K89_15455</name>
</gene>
<dbReference type="InterPro" id="IPR010618">
    <property type="entry name" value="RPF"/>
</dbReference>
<keyword evidence="2" id="KW-0378">Hydrolase</keyword>
<dbReference type="CDD" id="cd13925">
    <property type="entry name" value="RPF"/>
    <property type="match status" value="1"/>
</dbReference>
<proteinExistence type="inferred from homology"/>
<keyword evidence="3" id="KW-0732">Signal</keyword>
<evidence type="ECO:0000256" key="1">
    <source>
        <dbReference type="ARBA" id="ARBA00010830"/>
    </source>
</evidence>
<name>A0A177YM82_9NOCA</name>
<dbReference type="SUPFAM" id="SSF53955">
    <property type="entry name" value="Lysozyme-like"/>
    <property type="match status" value="1"/>
</dbReference>
<feature type="signal peptide" evidence="3">
    <location>
        <begin position="1"/>
        <end position="35"/>
    </location>
</feature>
<dbReference type="RefSeq" id="WP_068421400.1">
    <property type="nucleotide sequence ID" value="NZ_LVHI01000003.1"/>
</dbReference>
<comment type="caution">
    <text evidence="5">The sequence shown here is derived from an EMBL/GenBank/DDBJ whole genome shotgun (WGS) entry which is preliminary data.</text>
</comment>
<dbReference type="Proteomes" id="UP000077519">
    <property type="component" value="Unassembled WGS sequence"/>
</dbReference>
<organism evidence="5 6">
    <name type="scientific">Rhodococcoides kyotonense</name>
    <dbReference type="NCBI Taxonomy" id="398843"/>
    <lineage>
        <taxon>Bacteria</taxon>
        <taxon>Bacillati</taxon>
        <taxon>Actinomycetota</taxon>
        <taxon>Actinomycetes</taxon>
        <taxon>Mycobacteriales</taxon>
        <taxon>Nocardiaceae</taxon>
        <taxon>Rhodococcoides</taxon>
    </lineage>
</organism>
<dbReference type="EMBL" id="LVHI01000003">
    <property type="protein sequence ID" value="OAK56667.1"/>
    <property type="molecule type" value="Genomic_DNA"/>
</dbReference>
<comment type="similarity">
    <text evidence="1">Belongs to the transglycosylase family. Rpf subfamily.</text>
</comment>
<dbReference type="Pfam" id="PF06737">
    <property type="entry name" value="Transglycosylas"/>
    <property type="match status" value="1"/>
</dbReference>
<evidence type="ECO:0000256" key="2">
    <source>
        <dbReference type="ARBA" id="ARBA00022801"/>
    </source>
</evidence>
<evidence type="ECO:0000313" key="6">
    <source>
        <dbReference type="Proteomes" id="UP000077519"/>
    </source>
</evidence>
<dbReference type="Gene3D" id="1.10.530.10">
    <property type="match status" value="1"/>
</dbReference>
<dbReference type="GO" id="GO:0016787">
    <property type="term" value="F:hydrolase activity"/>
    <property type="evidence" value="ECO:0007669"/>
    <property type="project" value="UniProtKB-KW"/>
</dbReference>
<protein>
    <submittedName>
        <fullName evidence="5">Resuscitation-promoting factor</fullName>
    </submittedName>
</protein>
<reference evidence="5 6" key="1">
    <citation type="submission" date="2016-03" db="EMBL/GenBank/DDBJ databases">
        <title>Genome sequence of Rhodococcus kyotonensis KB10.</title>
        <authorList>
            <person name="Jeong H."/>
            <person name="Hong C.E."/>
            <person name="Jo S.H."/>
            <person name="Park J.M."/>
        </authorList>
    </citation>
    <scope>NUCLEOTIDE SEQUENCE [LARGE SCALE GENOMIC DNA]</scope>
    <source>
        <strain evidence="5 6">KB10</strain>
    </source>
</reference>
<sequence>MTTHTSFGKRALGWAAVTGAVVAIPLGVSMGTANAAGHNWDGVAQCESGGNWSINTGNGYYGGLQFTQSTWEANGGSGSPAGASKAEQIRVAENVLATQGVGAWPVCGQHLTSGESTSVAPAAAIEEAPVQEAPAPVGPAVEAPAAPQLPVAPEYQATAQQYIDHATAVAQHGFDQASALASQYGLSAQFDQAVAAAQPALASFGR</sequence>
<dbReference type="InterPro" id="IPR023346">
    <property type="entry name" value="Lysozyme-like_dom_sf"/>
</dbReference>
<feature type="domain" description="Resuscitation-promoting factor core lysozyme-like" evidence="4">
    <location>
        <begin position="36"/>
        <end position="107"/>
    </location>
</feature>
<evidence type="ECO:0000256" key="3">
    <source>
        <dbReference type="SAM" id="SignalP"/>
    </source>
</evidence>
<evidence type="ECO:0000259" key="4">
    <source>
        <dbReference type="Pfam" id="PF06737"/>
    </source>
</evidence>
<evidence type="ECO:0000313" key="5">
    <source>
        <dbReference type="EMBL" id="OAK56667.1"/>
    </source>
</evidence>
<feature type="chain" id="PRO_5008079957" evidence="3">
    <location>
        <begin position="36"/>
        <end position="206"/>
    </location>
</feature>